<evidence type="ECO:0000313" key="2">
    <source>
        <dbReference type="Proteomes" id="UP001633002"/>
    </source>
</evidence>
<organism evidence="1 2">
    <name type="scientific">Riccia sorocarpa</name>
    <dbReference type="NCBI Taxonomy" id="122646"/>
    <lineage>
        <taxon>Eukaryota</taxon>
        <taxon>Viridiplantae</taxon>
        <taxon>Streptophyta</taxon>
        <taxon>Embryophyta</taxon>
        <taxon>Marchantiophyta</taxon>
        <taxon>Marchantiopsida</taxon>
        <taxon>Marchantiidae</taxon>
        <taxon>Marchantiales</taxon>
        <taxon>Ricciaceae</taxon>
        <taxon>Riccia</taxon>
    </lineage>
</organism>
<dbReference type="Gene3D" id="3.30.470.20">
    <property type="entry name" value="ATP-grasp fold, B domain"/>
    <property type="match status" value="1"/>
</dbReference>
<dbReference type="Proteomes" id="UP001633002">
    <property type="component" value="Unassembled WGS sequence"/>
</dbReference>
<proteinExistence type="predicted"/>
<protein>
    <recommendedName>
        <fullName evidence="3">ATP-grasp domain-containing protein</fullName>
    </recommendedName>
</protein>
<sequence length="475" mass="52232">MAQHLGLKPDEAVFMNSLTINPKGNGWRLTSLDGHECVTSGNVVTMSGPGSTVFHLPLSKSHREYCQKYLEDGGDLKQVARNGEMNGESKFYPDASITRHLLEMTNSASTRKLFEGKVIANSFLTEEEEELAKKVGGRTLMSSEKFLQFVGKDYIHRVADDIGIEAPPGVVVDKPAPSSSIVDSFRQKLQKKGIDPDHIKVWIKASSLLCGRGIISLPTGDTESIRDGLLELAKVFHQVGFYPEEVKESELSRDDPFKLIAKFMPILLEADVGRLPWVSRKVNDVGVNAILGQDGVVHLGTTPFIVVDGVYSGSRLPTPQDEPLVTAAEVSTDKLMHRMWEEGYRGYMGIDAMVVEKKNGELGAYLNDVNARLCGATAVIAMAHKVEAKVGYQPLAFSHHLKIRAPENMADPFEVIKANVGDHLYRASETEYTGIVPILVDANRESGYIAFRAIVIGKDDLQELSRSDVTDHPES</sequence>
<keyword evidence="2" id="KW-1185">Reference proteome</keyword>
<comment type="caution">
    <text evidence="1">The sequence shown here is derived from an EMBL/GenBank/DDBJ whole genome shotgun (WGS) entry which is preliminary data.</text>
</comment>
<evidence type="ECO:0000313" key="1">
    <source>
        <dbReference type="EMBL" id="KAL3686041.1"/>
    </source>
</evidence>
<dbReference type="AlphaFoldDB" id="A0ABD3H5K8"/>
<dbReference type="EMBL" id="JBJQOH010000006">
    <property type="protein sequence ID" value="KAL3686041.1"/>
    <property type="molecule type" value="Genomic_DNA"/>
</dbReference>
<evidence type="ECO:0008006" key="3">
    <source>
        <dbReference type="Google" id="ProtNLM"/>
    </source>
</evidence>
<dbReference type="SUPFAM" id="SSF56059">
    <property type="entry name" value="Glutathione synthetase ATP-binding domain-like"/>
    <property type="match status" value="1"/>
</dbReference>
<accession>A0ABD3H5K8</accession>
<gene>
    <name evidence="1" type="ORF">R1sor_004063</name>
</gene>
<reference evidence="1 2" key="1">
    <citation type="submission" date="2024-09" db="EMBL/GenBank/DDBJ databases">
        <title>Chromosome-scale assembly of Riccia sorocarpa.</title>
        <authorList>
            <person name="Paukszto L."/>
        </authorList>
    </citation>
    <scope>NUCLEOTIDE SEQUENCE [LARGE SCALE GENOMIC DNA]</scope>
    <source>
        <strain evidence="1">LP-2024</strain>
        <tissue evidence="1">Aerial parts of the thallus</tissue>
    </source>
</reference>
<name>A0ABD3H5K8_9MARC</name>